<comment type="caution">
    <text evidence="9">Lacks conserved residue(s) required for the propagation of feature annotation.</text>
</comment>
<keyword evidence="7 9" id="KW-0406">Ion transport</keyword>
<dbReference type="GO" id="GO:0004427">
    <property type="term" value="F:inorganic diphosphate phosphatase activity"/>
    <property type="evidence" value="ECO:0007669"/>
    <property type="project" value="UniProtKB-UniRule"/>
</dbReference>
<dbReference type="GO" id="GO:0000287">
    <property type="term" value="F:magnesium ion binding"/>
    <property type="evidence" value="ECO:0007669"/>
    <property type="project" value="UniProtKB-UniRule"/>
</dbReference>
<dbReference type="GO" id="GO:0030955">
    <property type="term" value="F:potassium ion binding"/>
    <property type="evidence" value="ECO:0007669"/>
    <property type="project" value="UniProtKB-UniRule"/>
</dbReference>
<sequence>MLEFFAVAVLLLLTVILNARWILGIKVENALAAQISGHIHDGAKAFLSSEYKVMFPWIVVLFIVLALLTGYKSAIAFLAGALFSIAAGYIGMQIATLANVRTTEAARRGSGDALSVAFSAGSVMGMTVVAFGLLGLGLVVFVFGGFEKAGGIVSSFSLGASFVALFARVGGGIFTKAADVGADLVGKVEANIPEDDPRNPAVIADNVGDNVGDVAGMGADLYESYVGSIVACIVLALAEKNMVGLSFVLWAVSLGALSSWFTILLVRGISSRSHMEPANVFRMGSILVTLLAVGFVCLIPMWTGASWSYVVSTVAGMIVGIAIGFITDYYTMGAPIKEIAKASETGAATNILSGMAIAMQSTFLPVLLVGLATIVAYLSAGLFGIALAGVGMLCTLAYSLSVDAYGPVADNAGGIAEMAHFSPQVREVTDGLDALGNATAAMGKGFAIASAALTALALFAAFNSAVGIKALDVSDPKVLTGVMVGAASPFLFSSIVINAVSRTAFVIVKEVRRQFKEIPGLLSGQANPDYVVCVSISTSHALKNMVVPALLALILPLASYFLLGVEGVGGVLIGQTVSGFVMAVYMANAGGAWDNAKKLIEGGFLGGKGSEAHHAAVIGDTVGDPLKDTAGPSINILMKLSTVVSLILIPIFVQMGLPVLIDLFAK</sequence>
<evidence type="ECO:0000256" key="6">
    <source>
        <dbReference type="ARBA" id="ARBA00022989"/>
    </source>
</evidence>
<reference evidence="11" key="1">
    <citation type="submission" date="2008-08" db="EMBL/GenBank/DDBJ databases">
        <title>The complete genome sequence of Coprothermobacter proteolyticus strain ATCC 5245 / DSM 5265 / BT.</title>
        <authorList>
            <person name="Dodson R.J."/>
            <person name="Durkin A.S."/>
            <person name="Wu M."/>
            <person name="Eisen J."/>
            <person name="Sutton G."/>
        </authorList>
    </citation>
    <scope>NUCLEOTIDE SEQUENCE [LARGE SCALE GENOMIC DNA]</scope>
    <source>
        <strain evidence="11">ATCC 35245 / DSM 5265 / OCM 4 / BT</strain>
    </source>
</reference>
<dbReference type="eggNOG" id="COG3808">
    <property type="taxonomic scope" value="Bacteria"/>
</dbReference>
<dbReference type="NCBIfam" id="NF001960">
    <property type="entry name" value="PRK00733.3-5"/>
    <property type="match status" value="1"/>
</dbReference>
<keyword evidence="8 9" id="KW-0472">Membrane</keyword>
<proteinExistence type="inferred from homology"/>
<feature type="transmembrane region" description="Helical" evidence="9">
    <location>
        <begin position="247"/>
        <end position="268"/>
    </location>
</feature>
<feature type="transmembrane region" description="Helical" evidence="9">
    <location>
        <begin position="486"/>
        <end position="508"/>
    </location>
</feature>
<protein>
    <recommendedName>
        <fullName evidence="9">Putative K(+)-stimulated pyrophosphate-energized sodium pump</fullName>
        <ecNumber evidence="9">7.2.3.1</ecNumber>
    </recommendedName>
    <alternativeName>
        <fullName evidence="9">Membrane-bound sodium-translocating pyrophosphatase</fullName>
    </alternativeName>
    <alternativeName>
        <fullName evidence="9">Pyrophosphate-energized inorganic pyrophosphatase</fullName>
        <shortName evidence="9">Na(+)-PPase</shortName>
    </alternativeName>
</protein>
<feature type="transmembrane region" description="Helical" evidence="9">
    <location>
        <begin position="374"/>
        <end position="398"/>
    </location>
</feature>
<evidence type="ECO:0000256" key="5">
    <source>
        <dbReference type="ARBA" id="ARBA00022967"/>
    </source>
</evidence>
<evidence type="ECO:0000256" key="7">
    <source>
        <dbReference type="ARBA" id="ARBA00023065"/>
    </source>
</evidence>
<keyword evidence="9" id="KW-1003">Cell membrane</keyword>
<feature type="transmembrane region" description="Helical" evidence="9">
    <location>
        <begin position="51"/>
        <end position="68"/>
    </location>
</feature>
<dbReference type="HOGENOM" id="CLU_008743_3_1_9"/>
<feature type="transmembrane region" description="Helical" evidence="9">
    <location>
        <begin position="116"/>
        <end position="143"/>
    </location>
</feature>
<name>B5Y802_COPPD</name>
<dbReference type="Pfam" id="PF03030">
    <property type="entry name" value="H_PPase"/>
    <property type="match status" value="1"/>
</dbReference>
<keyword evidence="6 9" id="KW-1133">Transmembrane helix</keyword>
<keyword evidence="4 9" id="KW-0460">Magnesium</keyword>
<feature type="site" description="Determinant of potassium dependence" evidence="9">
    <location>
        <position position="440"/>
    </location>
</feature>
<dbReference type="NCBIfam" id="TIGR01104">
    <property type="entry name" value="V_PPase"/>
    <property type="match status" value="1"/>
</dbReference>
<feature type="transmembrane region" description="Helical" evidence="9">
    <location>
        <begin position="75"/>
        <end position="96"/>
    </location>
</feature>
<dbReference type="GO" id="GO:0012505">
    <property type="term" value="C:endomembrane system"/>
    <property type="evidence" value="ECO:0007669"/>
    <property type="project" value="UniProtKB-SubCell"/>
</dbReference>
<comment type="similarity">
    <text evidence="9">Belongs to the H(+)-translocating pyrophosphatase (TC 3.A.10) family. K(+)-stimulated subfamily.</text>
</comment>
<feature type="transmembrane region" description="Helical" evidence="9">
    <location>
        <begin position="446"/>
        <end position="466"/>
    </location>
</feature>
<keyword evidence="10" id="KW-0378">Hydrolase</keyword>
<dbReference type="STRING" id="309798.COPRO5265_0541"/>
<dbReference type="RefSeq" id="WP_012544305.1">
    <property type="nucleotide sequence ID" value="NC_011295.1"/>
</dbReference>
<evidence type="ECO:0000256" key="1">
    <source>
        <dbReference type="ARBA" id="ARBA00004127"/>
    </source>
</evidence>
<comment type="subunit">
    <text evidence="9">Homodimer.</text>
</comment>
<dbReference type="NCBIfam" id="NF001957">
    <property type="entry name" value="PRK00733.3-2"/>
    <property type="match status" value="1"/>
</dbReference>
<keyword evidence="5 9" id="KW-1278">Translocase</keyword>
<comment type="function">
    <text evidence="9">Sodium pump that utilizes the energy of pyrophosphate hydrolysis as the driving force for Na(+) movement across the membrane.</text>
</comment>
<evidence type="ECO:0000313" key="11">
    <source>
        <dbReference type="Proteomes" id="UP000001732"/>
    </source>
</evidence>
<dbReference type="GO" id="GO:0005886">
    <property type="term" value="C:plasma membrane"/>
    <property type="evidence" value="ECO:0007669"/>
    <property type="project" value="UniProtKB-SubCell"/>
</dbReference>
<evidence type="ECO:0000313" key="10">
    <source>
        <dbReference type="EMBL" id="ACI17653.1"/>
    </source>
</evidence>
<evidence type="ECO:0000256" key="3">
    <source>
        <dbReference type="ARBA" id="ARBA00022692"/>
    </source>
</evidence>
<feature type="transmembrane region" description="Helical" evidence="9">
    <location>
        <begin position="569"/>
        <end position="588"/>
    </location>
</feature>
<organism evidence="10 11">
    <name type="scientific">Coprothermobacter proteolyticus (strain ATCC 35245 / DSM 5265 / OCM 4 / BT)</name>
    <dbReference type="NCBI Taxonomy" id="309798"/>
    <lineage>
        <taxon>Bacteria</taxon>
        <taxon>Pseudomonadati</taxon>
        <taxon>Coprothermobacterota</taxon>
        <taxon>Coprothermobacteria</taxon>
        <taxon>Coprothermobacterales</taxon>
        <taxon>Coprothermobacteraceae</taxon>
        <taxon>Coprothermobacter</taxon>
    </lineage>
</organism>
<dbReference type="PIRSF" id="PIRSF001265">
    <property type="entry name" value="H+-PPase"/>
    <property type="match status" value="1"/>
</dbReference>
<evidence type="ECO:0000256" key="4">
    <source>
        <dbReference type="ARBA" id="ARBA00022842"/>
    </source>
</evidence>
<reference evidence="10 11" key="2">
    <citation type="journal article" date="2014" name="Genome Announc.">
        <title>Complete Genome Sequence of Coprothermobacter proteolyticus DSM 5265.</title>
        <authorList>
            <person name="Alexiev A."/>
            <person name="Coil D.A."/>
            <person name="Badger J.H."/>
            <person name="Enticknap J."/>
            <person name="Ward N."/>
            <person name="Robb F.T."/>
            <person name="Eisen J.A."/>
        </authorList>
    </citation>
    <scope>NUCLEOTIDE SEQUENCE [LARGE SCALE GENOMIC DNA]</scope>
    <source>
        <strain evidence="11">ATCC 35245 / DSM 5265 / OCM 4 / BT</strain>
    </source>
</reference>
<comment type="catalytic activity">
    <reaction evidence="9">
        <text>Na(+)(in) + diphosphate + H2O = Na(+)(out) + 2 phosphate + H(+)</text>
        <dbReference type="Rhea" id="RHEA:57884"/>
        <dbReference type="ChEBI" id="CHEBI:15377"/>
        <dbReference type="ChEBI" id="CHEBI:15378"/>
        <dbReference type="ChEBI" id="CHEBI:29101"/>
        <dbReference type="ChEBI" id="CHEBI:33019"/>
        <dbReference type="ChEBI" id="CHEBI:43474"/>
        <dbReference type="EC" id="7.2.3.1"/>
    </reaction>
</comment>
<evidence type="ECO:0000256" key="8">
    <source>
        <dbReference type="ARBA" id="ARBA00023136"/>
    </source>
</evidence>
<gene>
    <name evidence="9" type="primary">hppA</name>
    <name evidence="10" type="ordered locus">COPRO5265_0541</name>
</gene>
<dbReference type="Proteomes" id="UP000001732">
    <property type="component" value="Chromosome"/>
</dbReference>
<keyword evidence="9" id="KW-0739">Sodium transport</keyword>
<comment type="activity regulation">
    <text evidence="9">Requires K(+) for maximal activity.</text>
</comment>
<feature type="transmembrane region" description="Helical" evidence="9">
    <location>
        <begin position="307"/>
        <end position="326"/>
    </location>
</feature>
<dbReference type="PANTHER" id="PTHR31998">
    <property type="entry name" value="K(+)-INSENSITIVE PYROPHOSPHATE-ENERGIZED PROTON PUMP"/>
    <property type="match status" value="1"/>
</dbReference>
<keyword evidence="11" id="KW-1185">Reference proteome</keyword>
<feature type="transmembrane region" description="Helical" evidence="9">
    <location>
        <begin position="545"/>
        <end position="563"/>
    </location>
</feature>
<feature type="transmembrane region" description="Helical" evidence="9">
    <location>
        <begin position="280"/>
        <end position="301"/>
    </location>
</feature>
<keyword evidence="9" id="KW-0630">Potassium</keyword>
<evidence type="ECO:0000256" key="9">
    <source>
        <dbReference type="HAMAP-Rule" id="MF_01129"/>
    </source>
</evidence>
<feature type="transmembrane region" description="Helical" evidence="9">
    <location>
        <begin position="643"/>
        <end position="665"/>
    </location>
</feature>
<feature type="transmembrane region" description="Helical" evidence="9">
    <location>
        <begin position="155"/>
        <end position="174"/>
    </location>
</feature>
<evidence type="ECO:0000256" key="2">
    <source>
        <dbReference type="ARBA" id="ARBA00022448"/>
    </source>
</evidence>
<comment type="subcellular location">
    <subcellularLocation>
        <location evidence="9">Cell membrane</location>
        <topology evidence="9">Multi-pass membrane protein</topology>
    </subcellularLocation>
    <subcellularLocation>
        <location evidence="1">Endomembrane system</location>
        <topology evidence="1">Multi-pass membrane protein</topology>
    </subcellularLocation>
</comment>
<dbReference type="GO" id="GO:0006814">
    <property type="term" value="P:sodium ion transport"/>
    <property type="evidence" value="ECO:0007669"/>
    <property type="project" value="UniProtKB-UniRule"/>
</dbReference>
<accession>B5Y802</accession>
<dbReference type="AlphaFoldDB" id="B5Y802"/>
<keyword evidence="9" id="KW-0915">Sodium</keyword>
<dbReference type="InterPro" id="IPR004131">
    <property type="entry name" value="PPase-energised_H-pump"/>
</dbReference>
<dbReference type="KEGG" id="cpo:COPRO5265_0541"/>
<dbReference type="EMBL" id="CP001145">
    <property type="protein sequence ID" value="ACI17653.1"/>
    <property type="molecule type" value="Genomic_DNA"/>
</dbReference>
<keyword evidence="2 9" id="KW-0813">Transport</keyword>
<comment type="cofactor">
    <cofactor evidence="9">
        <name>Mg(2+)</name>
        <dbReference type="ChEBI" id="CHEBI:18420"/>
    </cofactor>
</comment>
<dbReference type="HAMAP" id="MF_01129">
    <property type="entry name" value="PPase_energized_pump"/>
    <property type="match status" value="1"/>
</dbReference>
<dbReference type="GO" id="GO:0009678">
    <property type="term" value="F:diphosphate hydrolysis-driven proton transmembrane transporter activity"/>
    <property type="evidence" value="ECO:0007669"/>
    <property type="project" value="UniProtKB-UniRule"/>
</dbReference>
<dbReference type="OrthoDB" id="9808652at2"/>
<keyword evidence="3 9" id="KW-0812">Transmembrane</keyword>
<dbReference type="EC" id="7.2.3.1" evidence="9"/>